<feature type="non-terminal residue" evidence="2">
    <location>
        <position position="1"/>
    </location>
</feature>
<evidence type="ECO:0000313" key="3">
    <source>
        <dbReference type="Proteomes" id="UP000475532"/>
    </source>
</evidence>
<comment type="caution">
    <text evidence="2">The sequence shown here is derived from an EMBL/GenBank/DDBJ whole genome shotgun (WGS) entry which is preliminary data.</text>
</comment>
<gene>
    <name evidence="2" type="ORF">G3I70_20530</name>
</gene>
<sequence>PRDARLSYAVLTGLTSRAGGMVAAATTSLPERADEGRNFDYRYAWIRDQCFAGQAVAAHGGPPELLRSAAGFATARILADRGRL</sequence>
<reference evidence="2 3" key="1">
    <citation type="submission" date="2020-01" db="EMBL/GenBank/DDBJ databases">
        <title>Insect and environment-associated Actinomycetes.</title>
        <authorList>
            <person name="Currrie C."/>
            <person name="Chevrette M."/>
            <person name="Carlson C."/>
            <person name="Stubbendieck R."/>
            <person name="Wendt-Pienkowski E."/>
        </authorList>
    </citation>
    <scope>NUCLEOTIDE SEQUENCE [LARGE SCALE GENOMIC DNA]</scope>
    <source>
        <strain evidence="2 3">SID10258</strain>
    </source>
</reference>
<keyword evidence="2" id="KW-0378">Hydrolase</keyword>
<organism evidence="2 3">
    <name type="scientific">Actinomadura bangladeshensis</name>
    <dbReference type="NCBI Taxonomy" id="453573"/>
    <lineage>
        <taxon>Bacteria</taxon>
        <taxon>Bacillati</taxon>
        <taxon>Actinomycetota</taxon>
        <taxon>Actinomycetes</taxon>
        <taxon>Streptosporangiales</taxon>
        <taxon>Thermomonosporaceae</taxon>
        <taxon>Actinomadura</taxon>
    </lineage>
</organism>
<dbReference type="Proteomes" id="UP000475532">
    <property type="component" value="Unassembled WGS sequence"/>
</dbReference>
<evidence type="ECO:0000259" key="1">
    <source>
        <dbReference type="Pfam" id="PF00723"/>
    </source>
</evidence>
<accession>A0A6L9QLF3</accession>
<dbReference type="Gene3D" id="1.50.10.10">
    <property type="match status" value="1"/>
</dbReference>
<feature type="domain" description="GH15-like" evidence="1">
    <location>
        <begin position="18"/>
        <end position="60"/>
    </location>
</feature>
<evidence type="ECO:0000313" key="2">
    <source>
        <dbReference type="EMBL" id="NEA24854.1"/>
    </source>
</evidence>
<dbReference type="GO" id="GO:0005975">
    <property type="term" value="P:carbohydrate metabolic process"/>
    <property type="evidence" value="ECO:0007669"/>
    <property type="project" value="InterPro"/>
</dbReference>
<name>A0A6L9QLF3_9ACTN</name>
<dbReference type="Pfam" id="PF00723">
    <property type="entry name" value="Glyco_hydro_15"/>
    <property type="match status" value="1"/>
</dbReference>
<dbReference type="GO" id="GO:0016787">
    <property type="term" value="F:hydrolase activity"/>
    <property type="evidence" value="ECO:0007669"/>
    <property type="project" value="UniProtKB-KW"/>
</dbReference>
<proteinExistence type="predicted"/>
<feature type="non-terminal residue" evidence="2">
    <location>
        <position position="84"/>
    </location>
</feature>
<dbReference type="InterPro" id="IPR008928">
    <property type="entry name" value="6-hairpin_glycosidase_sf"/>
</dbReference>
<dbReference type="InterPro" id="IPR011613">
    <property type="entry name" value="GH15-like"/>
</dbReference>
<dbReference type="SUPFAM" id="SSF48208">
    <property type="entry name" value="Six-hairpin glycosidases"/>
    <property type="match status" value="1"/>
</dbReference>
<dbReference type="InterPro" id="IPR012341">
    <property type="entry name" value="6hp_glycosidase-like_sf"/>
</dbReference>
<dbReference type="AlphaFoldDB" id="A0A6L9QLF3"/>
<dbReference type="RefSeq" id="WP_239067330.1">
    <property type="nucleotide sequence ID" value="NZ_JAAGLI010000532.1"/>
</dbReference>
<dbReference type="EMBL" id="JAAGLI010000532">
    <property type="protein sequence ID" value="NEA24854.1"/>
    <property type="molecule type" value="Genomic_DNA"/>
</dbReference>
<protein>
    <submittedName>
        <fullName evidence="2">Glycoside hydrolase family 15 protein</fullName>
    </submittedName>
</protein>